<dbReference type="OrthoDB" id="3723227at2"/>
<dbReference type="Pfam" id="PF00691">
    <property type="entry name" value="OmpA"/>
    <property type="match status" value="1"/>
</dbReference>
<evidence type="ECO:0000313" key="2">
    <source>
        <dbReference type="EMBL" id="TDD60666.1"/>
    </source>
</evidence>
<dbReference type="InterPro" id="IPR036737">
    <property type="entry name" value="OmpA-like_sf"/>
</dbReference>
<dbReference type="PROSITE" id="PS51257">
    <property type="entry name" value="PROKAR_LIPOPROTEIN"/>
    <property type="match status" value="1"/>
</dbReference>
<comment type="caution">
    <text evidence="2">The sequence shown here is derived from an EMBL/GenBank/DDBJ whole genome shotgun (WGS) entry which is preliminary data.</text>
</comment>
<accession>A0A4R4ZR38</accession>
<proteinExistence type="predicted"/>
<organism evidence="2 3">
    <name type="scientific">Kribbella antibiotica</name>
    <dbReference type="NCBI Taxonomy" id="190195"/>
    <lineage>
        <taxon>Bacteria</taxon>
        <taxon>Bacillati</taxon>
        <taxon>Actinomycetota</taxon>
        <taxon>Actinomycetes</taxon>
        <taxon>Propionibacteriales</taxon>
        <taxon>Kribbellaceae</taxon>
        <taxon>Kribbella</taxon>
    </lineage>
</organism>
<sequence>MQIPRILTVGLVCAALLGLTGCGPPEQHGGATALVIGNRQNMPAPLLTQAASAALNAAIERGDRLVIVSVTGDPKMVAKSDLACTHGTTKACEQFTKKLLKEIPSIVTKYPADAGEASLFSAIKVARDNISSLPGPKQIITIDSGLDTTGPLSLKDLSVLDSDPVTIGKKLKAGHYSPDLNGISVLMTGLGQTAAPQGRLTSPDSARLTALWTDVLAEAGAVKPIQIASDSLPAGRRAASLPTVGVTKRPAPPDPRNLCRQFKFNEAQLGFASDSATFIDRHRARDALRGLAKGLKQTGFNIVLTGTTAYKENNPSNPLSKARANAAKGILVELGVPGQRILTQGVGIDWTGYHAPNGPVEAISMRLVLMDPTCPR</sequence>
<name>A0A4R4ZR38_9ACTN</name>
<dbReference type="SUPFAM" id="SSF103088">
    <property type="entry name" value="OmpA-like"/>
    <property type="match status" value="1"/>
</dbReference>
<dbReference type="EMBL" id="SMKX01000022">
    <property type="protein sequence ID" value="TDD60666.1"/>
    <property type="molecule type" value="Genomic_DNA"/>
</dbReference>
<gene>
    <name evidence="2" type="ORF">E1263_10345</name>
</gene>
<dbReference type="AlphaFoldDB" id="A0A4R4ZR38"/>
<evidence type="ECO:0000259" key="1">
    <source>
        <dbReference type="Pfam" id="PF00691"/>
    </source>
</evidence>
<protein>
    <recommendedName>
        <fullName evidence="1">OmpA-like domain-containing protein</fullName>
    </recommendedName>
</protein>
<feature type="domain" description="OmpA-like" evidence="1">
    <location>
        <begin position="271"/>
        <end position="347"/>
    </location>
</feature>
<evidence type="ECO:0000313" key="3">
    <source>
        <dbReference type="Proteomes" id="UP000295124"/>
    </source>
</evidence>
<dbReference type="RefSeq" id="WP_132166991.1">
    <property type="nucleotide sequence ID" value="NZ_SMKX01000022.1"/>
</dbReference>
<dbReference type="InterPro" id="IPR006665">
    <property type="entry name" value="OmpA-like"/>
</dbReference>
<reference evidence="2 3" key="1">
    <citation type="submission" date="2019-03" db="EMBL/GenBank/DDBJ databases">
        <title>Draft genome sequences of novel Actinobacteria.</title>
        <authorList>
            <person name="Sahin N."/>
            <person name="Ay H."/>
            <person name="Saygin H."/>
        </authorList>
    </citation>
    <scope>NUCLEOTIDE SEQUENCE [LARGE SCALE GENOMIC DNA]</scope>
    <source>
        <strain evidence="2 3">JCM 13523</strain>
    </source>
</reference>
<dbReference type="Proteomes" id="UP000295124">
    <property type="component" value="Unassembled WGS sequence"/>
</dbReference>
<keyword evidence="3" id="KW-1185">Reference proteome</keyword>
<dbReference type="Gene3D" id="3.30.1330.60">
    <property type="entry name" value="OmpA-like domain"/>
    <property type="match status" value="1"/>
</dbReference>